<feature type="chain" id="PRO_5004658788" description="Cupin type-1 domain-containing protein" evidence="6">
    <location>
        <begin position="22"/>
        <end position="486"/>
    </location>
</feature>
<dbReference type="CDD" id="cd02243">
    <property type="entry name" value="cupin_11S_legumin_C"/>
    <property type="match status" value="1"/>
</dbReference>
<keyword evidence="9" id="KW-1185">Reference proteome</keyword>
<name>U5DBD7_AMBTC</name>
<keyword evidence="4" id="KW-1015">Disulfide bond</keyword>
<dbReference type="EMBL" id="KI392078">
    <property type="protein sequence ID" value="ERN18742.1"/>
    <property type="molecule type" value="Genomic_DNA"/>
</dbReference>
<comment type="similarity">
    <text evidence="1">Belongs to the 11S seed storage protein (globulins) family.</text>
</comment>
<evidence type="ECO:0000256" key="2">
    <source>
        <dbReference type="ARBA" id="ARBA00022761"/>
    </source>
</evidence>
<evidence type="ECO:0000256" key="3">
    <source>
        <dbReference type="ARBA" id="ARBA00023129"/>
    </source>
</evidence>
<dbReference type="PANTHER" id="PTHR31189:SF54">
    <property type="entry name" value="11S GLOBULIN SEED STORAGE PROTEIN 2-LIKE"/>
    <property type="match status" value="1"/>
</dbReference>
<dbReference type="InterPro" id="IPR006045">
    <property type="entry name" value="Cupin_1"/>
</dbReference>
<dbReference type="STRING" id="13333.U5DBD7"/>
<dbReference type="Pfam" id="PF00190">
    <property type="entry name" value="Cupin_1"/>
    <property type="match status" value="2"/>
</dbReference>
<feature type="compositionally biased region" description="Basic and acidic residues" evidence="5">
    <location>
        <begin position="203"/>
        <end position="230"/>
    </location>
</feature>
<feature type="domain" description="Cupin type-1" evidence="7">
    <location>
        <begin position="315"/>
        <end position="464"/>
    </location>
</feature>
<dbReference type="OMA" id="ITRRVEW"/>
<evidence type="ECO:0000313" key="8">
    <source>
        <dbReference type="EMBL" id="ERN18742.1"/>
    </source>
</evidence>
<reference evidence="9" key="1">
    <citation type="journal article" date="2013" name="Science">
        <title>The Amborella genome and the evolution of flowering plants.</title>
        <authorList>
            <consortium name="Amborella Genome Project"/>
        </authorList>
    </citation>
    <scope>NUCLEOTIDE SEQUENCE [LARGE SCALE GENOMIC DNA]</scope>
</reference>
<evidence type="ECO:0000256" key="6">
    <source>
        <dbReference type="SAM" id="SignalP"/>
    </source>
</evidence>
<feature type="region of interest" description="Disordered" evidence="5">
    <location>
        <begin position="193"/>
        <end position="230"/>
    </location>
</feature>
<keyword evidence="2" id="KW-0758">Storage protein</keyword>
<sequence>MAHTKSILTFVLLSLLVCAFADRRQSQRRLSDAQQCRMNRISGIRPTRVIRSEGGITELWDEDRDEFQCAGVAATRNTLNPNSLYLPSFSSAPQIVYIERGRGIIGLSAPGCSESFHSGESGSIQHRKIRGQGFRDQHQKVQRIERGDVIAIPPGITHWCYNDDNSEELVAFTVTDVTSDYNQLDTKQRQFFIAGGQPRGQRKQGEGERGQKGRQEGEYGEEEQRGEQGKEKLIQTILPQIDTRFLAEALDIPIELAQKIQREDERGIIIKVEKEGLRILSPEGEEREEERERETGPRANVIGVGERYCNAKIRQNIESLREADIYSRHGGHLKTINRRNLPILDILDMSAAKVTLYSDAILAPHWSINAHTIAYITRGEGQIQIIGTNGQKVMDDRVRQGDVIIVPQFFTSMCKAGSQGIEWIAIKTSDLPMNSPLVGYTSAIKGMPIEVLTNAYRISNQQAQDIKYNREDQIMIFPSSSRSASS</sequence>
<dbReference type="PANTHER" id="PTHR31189">
    <property type="entry name" value="OS03G0336100 PROTEIN-RELATED"/>
    <property type="match status" value="1"/>
</dbReference>
<evidence type="ECO:0000259" key="7">
    <source>
        <dbReference type="SMART" id="SM00835"/>
    </source>
</evidence>
<dbReference type="SMART" id="SM00835">
    <property type="entry name" value="Cupin_1"/>
    <property type="match status" value="2"/>
</dbReference>
<feature type="domain" description="Cupin type-1" evidence="7">
    <location>
        <begin position="42"/>
        <end position="258"/>
    </location>
</feature>
<dbReference type="InterPro" id="IPR050253">
    <property type="entry name" value="Seed_Storage-Functional"/>
</dbReference>
<keyword evidence="3" id="KW-0708">Seed storage protein</keyword>
<keyword evidence="6" id="KW-0732">Signal</keyword>
<dbReference type="FunFam" id="2.60.120.10:FF:000073">
    <property type="entry name" value="Glycinin G1"/>
    <property type="match status" value="1"/>
</dbReference>
<evidence type="ECO:0000256" key="5">
    <source>
        <dbReference type="SAM" id="MobiDB-lite"/>
    </source>
</evidence>
<proteinExistence type="inferred from homology"/>
<dbReference type="GO" id="GO:0045735">
    <property type="term" value="F:nutrient reservoir activity"/>
    <property type="evidence" value="ECO:0007669"/>
    <property type="project" value="UniProtKB-KW"/>
</dbReference>
<dbReference type="InterPro" id="IPR011051">
    <property type="entry name" value="RmlC_Cupin_sf"/>
</dbReference>
<dbReference type="Gene3D" id="2.60.120.10">
    <property type="entry name" value="Jelly Rolls"/>
    <property type="match status" value="2"/>
</dbReference>
<dbReference type="PRINTS" id="PR00439">
    <property type="entry name" value="11SGLOBULIN"/>
</dbReference>
<feature type="region of interest" description="Disordered" evidence="5">
    <location>
        <begin position="116"/>
        <end position="138"/>
    </location>
</feature>
<dbReference type="InterPro" id="IPR006044">
    <property type="entry name" value="11S_seedstore_pln"/>
</dbReference>
<dbReference type="Gramene" id="ERN18742">
    <property type="protein sequence ID" value="ERN18742"/>
    <property type="gene ID" value="AMTR_s00067p00022330"/>
</dbReference>
<dbReference type="AlphaFoldDB" id="U5DBD7"/>
<gene>
    <name evidence="8" type="ORF">AMTR_s00067p00022330</name>
</gene>
<evidence type="ECO:0000313" key="9">
    <source>
        <dbReference type="Proteomes" id="UP000017836"/>
    </source>
</evidence>
<dbReference type="SUPFAM" id="SSF51182">
    <property type="entry name" value="RmlC-like cupins"/>
    <property type="match status" value="1"/>
</dbReference>
<feature type="signal peptide" evidence="6">
    <location>
        <begin position="1"/>
        <end position="21"/>
    </location>
</feature>
<organism evidence="8 9">
    <name type="scientific">Amborella trichopoda</name>
    <dbReference type="NCBI Taxonomy" id="13333"/>
    <lineage>
        <taxon>Eukaryota</taxon>
        <taxon>Viridiplantae</taxon>
        <taxon>Streptophyta</taxon>
        <taxon>Embryophyta</taxon>
        <taxon>Tracheophyta</taxon>
        <taxon>Spermatophyta</taxon>
        <taxon>Magnoliopsida</taxon>
        <taxon>Amborellales</taxon>
        <taxon>Amborellaceae</taxon>
        <taxon>Amborella</taxon>
    </lineage>
</organism>
<dbReference type="CDD" id="cd02242">
    <property type="entry name" value="cupin_11S_legumin_N"/>
    <property type="match status" value="1"/>
</dbReference>
<evidence type="ECO:0000256" key="1">
    <source>
        <dbReference type="ARBA" id="ARBA00007178"/>
    </source>
</evidence>
<protein>
    <recommendedName>
        <fullName evidence="7">Cupin type-1 domain-containing protein</fullName>
    </recommendedName>
</protein>
<dbReference type="InterPro" id="IPR014710">
    <property type="entry name" value="RmlC-like_jellyroll"/>
</dbReference>
<evidence type="ECO:0000256" key="4">
    <source>
        <dbReference type="ARBA" id="ARBA00023157"/>
    </source>
</evidence>
<accession>U5DBD7</accession>
<dbReference type="HOGENOM" id="CLU_026341_2_0_1"/>
<dbReference type="eggNOG" id="ENOG502QU1J">
    <property type="taxonomic scope" value="Eukaryota"/>
</dbReference>
<dbReference type="Proteomes" id="UP000017836">
    <property type="component" value="Unassembled WGS sequence"/>
</dbReference>